<dbReference type="GO" id="GO:0006729">
    <property type="term" value="P:tetrahydrobiopterin biosynthetic process"/>
    <property type="evidence" value="ECO:0007669"/>
    <property type="project" value="InterPro"/>
</dbReference>
<gene>
    <name evidence="6" type="ORF">CLV56_0945</name>
</gene>
<comment type="catalytic activity">
    <reaction evidence="1">
        <text>(4aS,6R)-4a-hydroxy-L-erythro-5,6,7,8-tetrahydrobiopterin = (6R)-L-erythro-6,7-dihydrobiopterin + H2O</text>
        <dbReference type="Rhea" id="RHEA:11920"/>
        <dbReference type="ChEBI" id="CHEBI:15377"/>
        <dbReference type="ChEBI" id="CHEBI:15642"/>
        <dbReference type="ChEBI" id="CHEBI:43120"/>
        <dbReference type="EC" id="4.2.1.96"/>
    </reaction>
</comment>
<dbReference type="InterPro" id="IPR001533">
    <property type="entry name" value="Pterin_deHydtase"/>
</dbReference>
<sequence>MTAADDLLSESEISDGLASLPGWIREGDTLMRSVRASSFLGGIDLVNAVARAAEDANHHPDITIRWRELTFALSTHSAGGLTAKDLAMASRIDRIVEAGESTD</sequence>
<evidence type="ECO:0000256" key="4">
    <source>
        <dbReference type="ARBA" id="ARBA00021735"/>
    </source>
</evidence>
<dbReference type="InterPro" id="IPR036428">
    <property type="entry name" value="PCD_sf"/>
</dbReference>
<evidence type="ECO:0000313" key="7">
    <source>
        <dbReference type="Proteomes" id="UP000230842"/>
    </source>
</evidence>
<dbReference type="Pfam" id="PF01329">
    <property type="entry name" value="Pterin_4a"/>
    <property type="match status" value="1"/>
</dbReference>
<proteinExistence type="inferred from homology"/>
<dbReference type="SUPFAM" id="SSF55248">
    <property type="entry name" value="PCD-like"/>
    <property type="match status" value="1"/>
</dbReference>
<dbReference type="NCBIfam" id="NF002017">
    <property type="entry name" value="PRK00823.1-2"/>
    <property type="match status" value="1"/>
</dbReference>
<evidence type="ECO:0000313" key="6">
    <source>
        <dbReference type="EMBL" id="PJJ56734.1"/>
    </source>
</evidence>
<dbReference type="PANTHER" id="PTHR12599">
    <property type="entry name" value="PTERIN-4-ALPHA-CARBINOLAMINE DEHYDRATASE"/>
    <property type="match status" value="1"/>
</dbReference>
<name>A0A0B2B791_9ACTN</name>
<dbReference type="GO" id="GO:0008124">
    <property type="term" value="F:4-alpha-hydroxytetrahydrobiopterin dehydratase activity"/>
    <property type="evidence" value="ECO:0007669"/>
    <property type="project" value="UniProtKB-EC"/>
</dbReference>
<dbReference type="PANTHER" id="PTHR12599:SF0">
    <property type="entry name" value="PTERIN-4-ALPHA-CARBINOLAMINE DEHYDRATASE"/>
    <property type="match status" value="1"/>
</dbReference>
<keyword evidence="7" id="KW-1185">Reference proteome</keyword>
<evidence type="ECO:0000256" key="1">
    <source>
        <dbReference type="ARBA" id="ARBA00001554"/>
    </source>
</evidence>
<accession>A0A0B2B791</accession>
<comment type="caution">
    <text evidence="6">The sequence shown here is derived from an EMBL/GenBank/DDBJ whole genome shotgun (WGS) entry which is preliminary data.</text>
</comment>
<reference evidence="6 7" key="1">
    <citation type="submission" date="2017-11" db="EMBL/GenBank/DDBJ databases">
        <title>Genomic Encyclopedia of Archaeal and Bacterial Type Strains, Phase II (KMG-II): From Individual Species to Whole Genera.</title>
        <authorList>
            <person name="Goeker M."/>
        </authorList>
    </citation>
    <scope>NUCLEOTIDE SEQUENCE [LARGE SCALE GENOMIC DNA]</scope>
    <source>
        <strain evidence="6 7">DSM 27763</strain>
    </source>
</reference>
<organism evidence="6 7">
    <name type="scientific">Mumia flava</name>
    <dbReference type="NCBI Taxonomy" id="1348852"/>
    <lineage>
        <taxon>Bacteria</taxon>
        <taxon>Bacillati</taxon>
        <taxon>Actinomycetota</taxon>
        <taxon>Actinomycetes</taxon>
        <taxon>Propionibacteriales</taxon>
        <taxon>Nocardioidaceae</taxon>
        <taxon>Mumia</taxon>
    </lineage>
</organism>
<comment type="similarity">
    <text evidence="2">Belongs to the pterin-4-alpha-carbinolamine dehydratase family.</text>
</comment>
<evidence type="ECO:0000256" key="3">
    <source>
        <dbReference type="ARBA" id="ARBA00013252"/>
    </source>
</evidence>
<dbReference type="Gene3D" id="3.30.1360.20">
    <property type="entry name" value="Transcriptional coactivator/pterin dehydratase"/>
    <property type="match status" value="1"/>
</dbReference>
<evidence type="ECO:0000256" key="5">
    <source>
        <dbReference type="ARBA" id="ARBA00023239"/>
    </source>
</evidence>
<dbReference type="AlphaFoldDB" id="A0A0B2B791"/>
<keyword evidence="5" id="KW-0456">Lyase</keyword>
<dbReference type="Proteomes" id="UP000230842">
    <property type="component" value="Unassembled WGS sequence"/>
</dbReference>
<dbReference type="EC" id="4.2.1.96" evidence="3"/>
<evidence type="ECO:0000256" key="2">
    <source>
        <dbReference type="ARBA" id="ARBA00006472"/>
    </source>
</evidence>
<dbReference type="EMBL" id="PGEZ01000001">
    <property type="protein sequence ID" value="PJJ56734.1"/>
    <property type="molecule type" value="Genomic_DNA"/>
</dbReference>
<dbReference type="RefSeq" id="WP_039362962.1">
    <property type="nucleotide sequence ID" value="NZ_PGEZ01000001.1"/>
</dbReference>
<protein>
    <recommendedName>
        <fullName evidence="4">Putative pterin-4-alpha-carbinolamine dehydratase</fullName>
        <ecNumber evidence="3">4.2.1.96</ecNumber>
    </recommendedName>
</protein>
<dbReference type="OrthoDB" id="15077at2"/>
<dbReference type="CDD" id="cd00488">
    <property type="entry name" value="PCD_DCoH"/>
    <property type="match status" value="1"/>
</dbReference>